<dbReference type="RefSeq" id="WP_052562419.1">
    <property type="nucleotide sequence ID" value="NZ_BAFN01000001.1"/>
</dbReference>
<dbReference type="Proteomes" id="UP000032309">
    <property type="component" value="Unassembled WGS sequence"/>
</dbReference>
<reference evidence="13" key="1">
    <citation type="journal article" date="2015" name="Genome Announc.">
        <title>Draft Genome Sequence of an Anaerobic Ammonium-Oxidizing Bacterium, "Candidatus Brocadia sinica".</title>
        <authorList>
            <person name="Oshiki M."/>
            <person name="Shinyako-Hata K."/>
            <person name="Satoh H."/>
            <person name="Okabe S."/>
        </authorList>
    </citation>
    <scope>NUCLEOTIDE SEQUENCE [LARGE SCALE GENOMIC DNA]</scope>
    <source>
        <strain evidence="13">JPN1</strain>
    </source>
</reference>
<feature type="compositionally biased region" description="Basic and acidic residues" evidence="10">
    <location>
        <begin position="458"/>
        <end position="468"/>
    </location>
</feature>
<evidence type="ECO:0000256" key="10">
    <source>
        <dbReference type="SAM" id="MobiDB-lite"/>
    </source>
</evidence>
<evidence type="ECO:0000256" key="2">
    <source>
        <dbReference type="ARBA" id="ARBA00022741"/>
    </source>
</evidence>
<dbReference type="EMBL" id="BAFN01000001">
    <property type="protein sequence ID" value="GAN32278.1"/>
    <property type="molecule type" value="Genomic_DNA"/>
</dbReference>
<keyword evidence="3" id="KW-0227">DNA damage</keyword>
<feature type="region of interest" description="Disordered" evidence="10">
    <location>
        <begin position="455"/>
        <end position="477"/>
    </location>
</feature>
<evidence type="ECO:0000256" key="5">
    <source>
        <dbReference type="ARBA" id="ARBA00022806"/>
    </source>
</evidence>
<evidence type="ECO:0000256" key="4">
    <source>
        <dbReference type="ARBA" id="ARBA00022801"/>
    </source>
</evidence>
<organism evidence="12 13">
    <name type="scientific">Candidatus Brocadia sinica JPN1</name>
    <dbReference type="NCBI Taxonomy" id="1197129"/>
    <lineage>
        <taxon>Bacteria</taxon>
        <taxon>Pseudomonadati</taxon>
        <taxon>Planctomycetota</taxon>
        <taxon>Candidatus Brocadiia</taxon>
        <taxon>Candidatus Brocadiales</taxon>
        <taxon>Candidatus Brocadiaceae</taxon>
        <taxon>Candidatus Brocadia</taxon>
    </lineage>
</organism>
<keyword evidence="6" id="KW-0269">Exonuclease</keyword>
<dbReference type="Gene3D" id="3.40.50.300">
    <property type="entry name" value="P-loop containing nucleotide triphosphate hydrolases"/>
    <property type="match status" value="2"/>
</dbReference>
<evidence type="ECO:0000256" key="3">
    <source>
        <dbReference type="ARBA" id="ARBA00022763"/>
    </source>
</evidence>
<protein>
    <recommendedName>
        <fullName evidence="11">PD-(D/E)XK endonuclease-like domain-containing protein</fullName>
    </recommendedName>
</protein>
<evidence type="ECO:0000256" key="9">
    <source>
        <dbReference type="ARBA" id="ARBA00023204"/>
    </source>
</evidence>
<dbReference type="SUPFAM" id="SSF52540">
    <property type="entry name" value="P-loop containing nucleoside triphosphate hydrolases"/>
    <property type="match status" value="1"/>
</dbReference>
<keyword evidence="4" id="KW-0378">Hydrolase</keyword>
<evidence type="ECO:0000256" key="7">
    <source>
        <dbReference type="ARBA" id="ARBA00022840"/>
    </source>
</evidence>
<evidence type="ECO:0000313" key="12">
    <source>
        <dbReference type="EMBL" id="GAN32278.1"/>
    </source>
</evidence>
<keyword evidence="9" id="KW-0234">DNA repair</keyword>
<evidence type="ECO:0000256" key="6">
    <source>
        <dbReference type="ARBA" id="ARBA00022839"/>
    </source>
</evidence>
<proteinExistence type="predicted"/>
<keyword evidence="13" id="KW-1185">Reference proteome</keyword>
<comment type="caution">
    <text evidence="12">The sequence shown here is derived from an EMBL/GenBank/DDBJ whole genome shotgun (WGS) entry which is preliminary data.</text>
</comment>
<sequence>MLSVKIGHYHPALENSFVNTIQTLKENDPLAPLAVVAPTNWMLNRLQERLVQEHNASFMNISFMNFSVFANEICRRSGINTGQIIQQPVIYESIIAGLLKQYTTQESFFKNVQSLPALAKALFQVIQDLIDANVRVDDLKEAVREGFVEGMEIQNLHGVVHLHNMFCRKLKTLNMSHYSDVFRMATACVPDSGFLNGFDRILAYGFYDLTGVEQDFFGEIFRTYPAILFLPYQRKHPAFSYVKPFYESFVLGQARDVEELSAEGDTGFSYLMAPQSEDSFVAGYELQVAGHRLKTQHTTHNTKPVSDIRIINASGKRDEVWIVAKEILTLVDEGYKMEEIGVVARSLDPYTDAIKRIFQENYIPFITSAQEPLERYPLVKVIQQILTLKREDFYRPMVIELLWSPYFKMPPCDPQGVIPRPDLWDILSRRLGIRGDITCWLSRLEQASVMPSESVDLDNEKSISKDETNIDGNTPSYSPLCEGRVRGGKNMFPDNEEAGGRIHIPTDQVKLLKNILYTLSNDLSSLPEKASWTIMGQKITHFLWNYIHIPSEGRNPGDKERDLLILDKIGDLLRTLCTLDCLGEEVTRDQFIDTLIDACRQGSLPLGSGNGRGVKVLDAMSARGIPFRALFLLGLNEKVFPRAISEEPFLRDHVRRRLSEVLGNFIPEKLRGFDEERLLFTFLLNAAWERLYLLHERSDEAGKPKVQSHYLMDILQSMKGISVTGKNLWQKPEYEVYIPRGIKDKLSNTEVSLLTPKEIGIRMALDRIDPTCFLKTFGINRDVFDRSQSSLDFLEGYTPYLTSCDGVIGDMSEWLNEQACQGLSPTAVEVFGVCPFKFFMSKILGLESLEEPEAAGMIAAVDLGTLYHSILRDFYHTLIEKGYFETKGHNVNSIELLRSIAQKYFTEIEQKIPTPYPIIWEIEKEEILDLLTRFITWDLEQIEKTGYIPTYLEKTVKLGPQNDLFKLIPASFKQEEGTKITFKGKIDRIDIKQAGDMASFHVIDYKSGRFSVENLLKSAIRGQRLQLPFYITMAEHLLSEEIEKGRIPKDQANLDEASFVYVAESMEEKKGQICPPKKTIDSDGWMSCKEQYWETLREFLQVIREGIFPVSPAEDTQKCAWCEFATICRRGHQPLRFRLKQDERLKKYREIINLNITKKSNKHR</sequence>
<evidence type="ECO:0000259" key="11">
    <source>
        <dbReference type="Pfam" id="PF12705"/>
    </source>
</evidence>
<feature type="domain" description="PD-(D/E)XK endonuclease-like" evidence="11">
    <location>
        <begin position="823"/>
        <end position="1129"/>
    </location>
</feature>
<keyword evidence="7" id="KW-0067">ATP-binding</keyword>
<dbReference type="InterPro" id="IPR011604">
    <property type="entry name" value="PDDEXK-like_dom_sf"/>
</dbReference>
<evidence type="ECO:0000256" key="1">
    <source>
        <dbReference type="ARBA" id="ARBA00022722"/>
    </source>
</evidence>
<dbReference type="PANTHER" id="PTHR30591:SF1">
    <property type="entry name" value="RECBCD ENZYME SUBUNIT RECC"/>
    <property type="match status" value="1"/>
</dbReference>
<name>A0ABQ0JUB6_9BACT</name>
<dbReference type="Gene3D" id="3.90.320.10">
    <property type="match status" value="1"/>
</dbReference>
<keyword evidence="8" id="KW-0238">DNA-binding</keyword>
<dbReference type="InterPro" id="IPR027417">
    <property type="entry name" value="P-loop_NTPase"/>
</dbReference>
<dbReference type="InterPro" id="IPR038726">
    <property type="entry name" value="PDDEXK_AddAB-type"/>
</dbReference>
<keyword evidence="5" id="KW-0347">Helicase</keyword>
<keyword evidence="2" id="KW-0547">Nucleotide-binding</keyword>
<evidence type="ECO:0000313" key="13">
    <source>
        <dbReference type="Proteomes" id="UP000032309"/>
    </source>
</evidence>
<evidence type="ECO:0000256" key="8">
    <source>
        <dbReference type="ARBA" id="ARBA00023125"/>
    </source>
</evidence>
<accession>A0ABQ0JUB6</accession>
<gene>
    <name evidence="12" type="ORF">BROSI_A0790</name>
</gene>
<dbReference type="Pfam" id="PF12705">
    <property type="entry name" value="PDDEXK_1"/>
    <property type="match status" value="1"/>
</dbReference>
<keyword evidence="1" id="KW-0540">Nuclease</keyword>
<dbReference type="PANTHER" id="PTHR30591">
    <property type="entry name" value="RECBCD ENZYME SUBUNIT RECC"/>
    <property type="match status" value="1"/>
</dbReference>